<protein>
    <recommendedName>
        <fullName evidence="3">histidine kinase</fullName>
        <ecNumber evidence="3">2.7.13.3</ecNumber>
    </recommendedName>
</protein>
<dbReference type="RefSeq" id="WP_407143637.1">
    <property type="nucleotide sequence ID" value="NZ_JBGQQI010000015.1"/>
</dbReference>
<dbReference type="PRINTS" id="PR00344">
    <property type="entry name" value="BCTRLSENSOR"/>
</dbReference>
<dbReference type="InterPro" id="IPR005467">
    <property type="entry name" value="His_kinase_dom"/>
</dbReference>
<evidence type="ECO:0000256" key="3">
    <source>
        <dbReference type="ARBA" id="ARBA00012438"/>
    </source>
</evidence>
<dbReference type="SMART" id="SM00388">
    <property type="entry name" value="HisKA"/>
    <property type="match status" value="1"/>
</dbReference>
<keyword evidence="7" id="KW-0902">Two-component regulatory system</keyword>
<accession>A0ABW8UNE8</accession>
<gene>
    <name evidence="10" type="ORF">ACEN37_06655</name>
</gene>
<dbReference type="EC" id="2.7.13.3" evidence="3"/>
<name>A0ABW8UNE8_9LACT</name>
<dbReference type="InterPro" id="IPR036890">
    <property type="entry name" value="HATPase_C_sf"/>
</dbReference>
<keyword evidence="8" id="KW-0472">Membrane</keyword>
<keyword evidence="4" id="KW-0597">Phosphoprotein</keyword>
<dbReference type="CDD" id="cd00082">
    <property type="entry name" value="HisKA"/>
    <property type="match status" value="1"/>
</dbReference>
<evidence type="ECO:0000256" key="6">
    <source>
        <dbReference type="ARBA" id="ARBA00022777"/>
    </source>
</evidence>
<dbReference type="InterPro" id="IPR003594">
    <property type="entry name" value="HATPase_dom"/>
</dbReference>
<dbReference type="Pfam" id="PF00512">
    <property type="entry name" value="HisKA"/>
    <property type="match status" value="1"/>
</dbReference>
<feature type="domain" description="Histidine kinase" evidence="9">
    <location>
        <begin position="119"/>
        <end position="331"/>
    </location>
</feature>
<proteinExistence type="predicted"/>
<evidence type="ECO:0000256" key="7">
    <source>
        <dbReference type="ARBA" id="ARBA00023012"/>
    </source>
</evidence>
<dbReference type="GO" id="GO:0016301">
    <property type="term" value="F:kinase activity"/>
    <property type="evidence" value="ECO:0007669"/>
    <property type="project" value="UniProtKB-KW"/>
</dbReference>
<feature type="transmembrane region" description="Helical" evidence="8">
    <location>
        <begin position="12"/>
        <end position="28"/>
    </location>
</feature>
<keyword evidence="11" id="KW-1185">Reference proteome</keyword>
<keyword evidence="8" id="KW-0812">Transmembrane</keyword>
<reference evidence="10 11" key="1">
    <citation type="submission" date="2024-08" db="EMBL/GenBank/DDBJ databases">
        <authorList>
            <person name="Arias E."/>
        </authorList>
    </citation>
    <scope>NUCLEOTIDE SEQUENCE [LARGE SCALE GENOMIC DNA]</scope>
    <source>
        <strain evidence="10 11">FAM 24106</strain>
    </source>
</reference>
<evidence type="ECO:0000313" key="10">
    <source>
        <dbReference type="EMBL" id="MFL2102934.1"/>
    </source>
</evidence>
<dbReference type="Gene3D" id="3.30.565.10">
    <property type="entry name" value="Histidine kinase-like ATPase, C-terminal domain"/>
    <property type="match status" value="1"/>
</dbReference>
<evidence type="ECO:0000256" key="1">
    <source>
        <dbReference type="ARBA" id="ARBA00000085"/>
    </source>
</evidence>
<sequence>MFRNKGVKRMLLIMVGAGLIGILVITWINLLAGVIALFSMSSLIGISLYFDRQRYKEIESLSGYLRTISNGQYSLDIRDNQEGELSILKNEIYKVTLMLSKQSDYLSKDKKRLADALSDISHQLKTPLTSMLVMIDLLSQQNLTEEKRIEFTRNIEKQLERMDWLLMSLLKLSKIDAGTAIFKKETVVVEDLVIQSLEPLRIPIELNNQNLLITGGNTVTFKGDQQWTSEALINIIKNCIEHTPAEGRISIYYQENPLYTEIIIEDTGEGISREELPNVFKRFYRGKNASENSIGIGLAMAHTIIENQQGSLDVKSELGEGTQFIIRFYKS</sequence>
<evidence type="ECO:0000259" key="9">
    <source>
        <dbReference type="PROSITE" id="PS50109"/>
    </source>
</evidence>
<dbReference type="Proteomes" id="UP001625374">
    <property type="component" value="Unassembled WGS sequence"/>
</dbReference>
<dbReference type="InterPro" id="IPR036097">
    <property type="entry name" value="HisK_dim/P_sf"/>
</dbReference>
<dbReference type="PANTHER" id="PTHR45453:SF1">
    <property type="entry name" value="PHOSPHATE REGULON SENSOR PROTEIN PHOR"/>
    <property type="match status" value="1"/>
</dbReference>
<organism evidence="10 11">
    <name type="scientific">Marinilactibacillus psychrotolerans</name>
    <dbReference type="NCBI Taxonomy" id="191770"/>
    <lineage>
        <taxon>Bacteria</taxon>
        <taxon>Bacillati</taxon>
        <taxon>Bacillota</taxon>
        <taxon>Bacilli</taxon>
        <taxon>Lactobacillales</taxon>
        <taxon>Carnobacteriaceae</taxon>
        <taxon>Marinilactibacillus</taxon>
    </lineage>
</organism>
<keyword evidence="5" id="KW-0808">Transferase</keyword>
<dbReference type="Pfam" id="PF02518">
    <property type="entry name" value="HATPase_c"/>
    <property type="match status" value="1"/>
</dbReference>
<comment type="subcellular location">
    <subcellularLocation>
        <location evidence="2">Membrane</location>
    </subcellularLocation>
</comment>
<dbReference type="Gene3D" id="1.10.287.130">
    <property type="match status" value="1"/>
</dbReference>
<dbReference type="SMART" id="SM00387">
    <property type="entry name" value="HATPase_c"/>
    <property type="match status" value="1"/>
</dbReference>
<evidence type="ECO:0000256" key="8">
    <source>
        <dbReference type="SAM" id="Phobius"/>
    </source>
</evidence>
<dbReference type="InterPro" id="IPR050351">
    <property type="entry name" value="BphY/WalK/GraS-like"/>
</dbReference>
<dbReference type="SUPFAM" id="SSF55874">
    <property type="entry name" value="ATPase domain of HSP90 chaperone/DNA topoisomerase II/histidine kinase"/>
    <property type="match status" value="1"/>
</dbReference>
<keyword evidence="8" id="KW-1133">Transmembrane helix</keyword>
<comment type="caution">
    <text evidence="10">The sequence shown here is derived from an EMBL/GenBank/DDBJ whole genome shotgun (WGS) entry which is preliminary data.</text>
</comment>
<dbReference type="PROSITE" id="PS50109">
    <property type="entry name" value="HIS_KIN"/>
    <property type="match status" value="1"/>
</dbReference>
<dbReference type="PANTHER" id="PTHR45453">
    <property type="entry name" value="PHOSPHATE REGULON SENSOR PROTEIN PHOR"/>
    <property type="match status" value="1"/>
</dbReference>
<dbReference type="InterPro" id="IPR003661">
    <property type="entry name" value="HisK_dim/P_dom"/>
</dbReference>
<dbReference type="InterPro" id="IPR004358">
    <property type="entry name" value="Sig_transdc_His_kin-like_C"/>
</dbReference>
<comment type="catalytic activity">
    <reaction evidence="1">
        <text>ATP + protein L-histidine = ADP + protein N-phospho-L-histidine.</text>
        <dbReference type="EC" id="2.7.13.3"/>
    </reaction>
</comment>
<evidence type="ECO:0000256" key="5">
    <source>
        <dbReference type="ARBA" id="ARBA00022679"/>
    </source>
</evidence>
<dbReference type="EMBL" id="JBGQQK010000016">
    <property type="protein sequence ID" value="MFL2102934.1"/>
    <property type="molecule type" value="Genomic_DNA"/>
</dbReference>
<evidence type="ECO:0000256" key="4">
    <source>
        <dbReference type="ARBA" id="ARBA00022553"/>
    </source>
</evidence>
<dbReference type="SUPFAM" id="SSF47384">
    <property type="entry name" value="Homodimeric domain of signal transducing histidine kinase"/>
    <property type="match status" value="1"/>
</dbReference>
<evidence type="ECO:0000256" key="2">
    <source>
        <dbReference type="ARBA" id="ARBA00004370"/>
    </source>
</evidence>
<keyword evidence="6 10" id="KW-0418">Kinase</keyword>
<evidence type="ECO:0000313" key="11">
    <source>
        <dbReference type="Proteomes" id="UP001625374"/>
    </source>
</evidence>